<evidence type="ECO:0000256" key="1">
    <source>
        <dbReference type="SAM" id="MobiDB-lite"/>
    </source>
</evidence>
<accession>A0A7T8GX22</accession>
<feature type="region of interest" description="Disordered" evidence="1">
    <location>
        <begin position="60"/>
        <end position="102"/>
    </location>
</feature>
<keyword evidence="3" id="KW-1185">Reference proteome</keyword>
<evidence type="ECO:0000313" key="3">
    <source>
        <dbReference type="Proteomes" id="UP000595437"/>
    </source>
</evidence>
<sequence length="102" mass="11588">CETDSDETLWSCWKCQKEQVIEFGISKCRIKMQNELNTNKYLKLAYSANRCRCAVKSVPRASSSRNFRRGDPPPPSLYATPVVKNPPRKAHKDPVTAEVCTL</sequence>
<feature type="non-terminal residue" evidence="2">
    <location>
        <position position="1"/>
    </location>
</feature>
<evidence type="ECO:0000313" key="2">
    <source>
        <dbReference type="EMBL" id="QQP39015.1"/>
    </source>
</evidence>
<protein>
    <submittedName>
        <fullName evidence="2">Uncharacterized protein</fullName>
    </submittedName>
</protein>
<gene>
    <name evidence="2" type="ORF">FKW44_019766</name>
</gene>
<dbReference type="Proteomes" id="UP000595437">
    <property type="component" value="Chromosome 14"/>
</dbReference>
<proteinExistence type="predicted"/>
<dbReference type="AlphaFoldDB" id="A0A7T8GX22"/>
<name>A0A7T8GX22_CALRO</name>
<reference evidence="3" key="1">
    <citation type="submission" date="2021-01" db="EMBL/GenBank/DDBJ databases">
        <title>Caligus Genome Assembly.</title>
        <authorList>
            <person name="Gallardo-Escarate C."/>
        </authorList>
    </citation>
    <scope>NUCLEOTIDE SEQUENCE [LARGE SCALE GENOMIC DNA]</scope>
</reference>
<organism evidence="2 3">
    <name type="scientific">Caligus rogercresseyi</name>
    <name type="common">Sea louse</name>
    <dbReference type="NCBI Taxonomy" id="217165"/>
    <lineage>
        <taxon>Eukaryota</taxon>
        <taxon>Metazoa</taxon>
        <taxon>Ecdysozoa</taxon>
        <taxon>Arthropoda</taxon>
        <taxon>Crustacea</taxon>
        <taxon>Multicrustacea</taxon>
        <taxon>Hexanauplia</taxon>
        <taxon>Copepoda</taxon>
        <taxon>Siphonostomatoida</taxon>
        <taxon>Caligidae</taxon>
        <taxon>Caligus</taxon>
    </lineage>
</organism>
<dbReference type="EMBL" id="CP045903">
    <property type="protein sequence ID" value="QQP39015.1"/>
    <property type="molecule type" value="Genomic_DNA"/>
</dbReference>